<sequence length="538" mass="61602">MEKIPKNLTFIGIILGITVLCFSEASLLPSSEKDESNKNLTMIEKILIQEKTIIHWYPYQRIIYTTLEDGTIFTLPECPVRPPAVEEFPHFWTRQQRLRGLFLIHIIVAVYCFIGLAIVCDKYFLPTVERICQILNISQDVAAATFMATATTIPEFFANTIATFITESDMGLSAIIGSMLFNTLGVAACASLFIKKPIQIHWWPITRDSILFVINLSLLITFAWDGLIMWYEATILVSMLIFHWVFMFQNDRIARGVKYVIEERFLWCQRIRNYDIVNQRPNDQSEASSEVPQQKPYIETENVNFDKLKERRQSTNLAEIYTTETQEDESIKLYEIPYGVSKFQMFWFFFTWPAQFLLYYTIPHPFKFKKLFPISFIMCIIWIGLLSYIVFWMIVIIGDTFLIPDPIMALTFLAFGGCMPEAISAIIVVRKGSGQMGVSNSLGANCLAIIFSLGLPWFIKTMADGAGFNNAHIRLYSYGVEFTLMMIILAVVLLYGVLAAAGYKLRKTVGGILFLGYIGFATFAILVELDILFERECK</sequence>
<dbReference type="FunFam" id="1.20.1420.30:FF:000009">
    <property type="entry name" value="sodium/potassium/calcium exchanger 5 isoform X2"/>
    <property type="match status" value="1"/>
</dbReference>
<feature type="transmembrane region" description="Helical" evidence="17">
    <location>
        <begin position="230"/>
        <end position="248"/>
    </location>
</feature>
<feature type="domain" description="Sodium/calcium exchanger membrane region" evidence="18">
    <location>
        <begin position="374"/>
        <end position="525"/>
    </location>
</feature>
<evidence type="ECO:0000256" key="9">
    <source>
        <dbReference type="ARBA" id="ARBA00022837"/>
    </source>
</evidence>
<evidence type="ECO:0000256" key="12">
    <source>
        <dbReference type="ARBA" id="ARBA00022989"/>
    </source>
</evidence>
<dbReference type="GO" id="GO:0008273">
    <property type="term" value="F:calcium, potassium:sodium antiporter activity"/>
    <property type="evidence" value="ECO:0007669"/>
    <property type="project" value="TreeGrafter"/>
</dbReference>
<evidence type="ECO:0000256" key="1">
    <source>
        <dbReference type="ARBA" id="ARBA00004141"/>
    </source>
</evidence>
<dbReference type="EMBL" id="JADBJN010000004">
    <property type="protein sequence ID" value="KAG5668429.1"/>
    <property type="molecule type" value="Genomic_DNA"/>
</dbReference>
<keyword evidence="3" id="KW-0813">Transport</keyword>
<feature type="transmembrane region" description="Helical" evidence="17">
    <location>
        <begin position="374"/>
        <end position="395"/>
    </location>
</feature>
<evidence type="ECO:0000256" key="13">
    <source>
        <dbReference type="ARBA" id="ARBA00023053"/>
    </source>
</evidence>
<dbReference type="Gene3D" id="1.20.1420.30">
    <property type="entry name" value="NCX, central ion-binding region"/>
    <property type="match status" value="2"/>
</dbReference>
<evidence type="ECO:0000259" key="18">
    <source>
        <dbReference type="Pfam" id="PF01699"/>
    </source>
</evidence>
<gene>
    <name evidence="19" type="ORF">PVAND_016369</name>
</gene>
<keyword evidence="5" id="KW-0633">Potassium transport</keyword>
<dbReference type="InterPro" id="IPR004837">
    <property type="entry name" value="NaCa_Exmemb"/>
</dbReference>
<accession>A0A9J6BF90</accession>
<evidence type="ECO:0000256" key="6">
    <source>
        <dbReference type="ARBA" id="ARBA00022568"/>
    </source>
</evidence>
<keyword evidence="9" id="KW-0106">Calcium</keyword>
<dbReference type="GO" id="GO:0015293">
    <property type="term" value="F:symporter activity"/>
    <property type="evidence" value="ECO:0007669"/>
    <property type="project" value="UniProtKB-KW"/>
</dbReference>
<keyword evidence="12 17" id="KW-1133">Transmembrane helix</keyword>
<dbReference type="OrthoDB" id="2127281at2759"/>
<keyword evidence="7 17" id="KW-0812">Transmembrane</keyword>
<evidence type="ECO:0000256" key="4">
    <source>
        <dbReference type="ARBA" id="ARBA00022449"/>
    </source>
</evidence>
<evidence type="ECO:0000256" key="7">
    <source>
        <dbReference type="ARBA" id="ARBA00022692"/>
    </source>
</evidence>
<feature type="transmembrane region" description="Helical" evidence="17">
    <location>
        <begin position="407"/>
        <end position="429"/>
    </location>
</feature>
<reference evidence="19" key="1">
    <citation type="submission" date="2021-03" db="EMBL/GenBank/DDBJ databases">
        <title>Chromosome level genome of the anhydrobiotic midge Polypedilum vanderplanki.</title>
        <authorList>
            <person name="Yoshida Y."/>
            <person name="Kikawada T."/>
            <person name="Gusev O."/>
        </authorList>
    </citation>
    <scope>NUCLEOTIDE SEQUENCE</scope>
    <source>
        <strain evidence="19">NIAS01</strain>
        <tissue evidence="19">Whole body or cell culture</tissue>
    </source>
</reference>
<feature type="domain" description="Sodium/calcium exchanger membrane region" evidence="18">
    <location>
        <begin position="106"/>
        <end position="248"/>
    </location>
</feature>
<dbReference type="AlphaFoldDB" id="A0A9J6BF90"/>
<keyword evidence="13" id="KW-0915">Sodium</keyword>
<feature type="transmembrane region" description="Helical" evidence="17">
    <location>
        <begin position="509"/>
        <end position="533"/>
    </location>
</feature>
<proteinExistence type="inferred from homology"/>
<evidence type="ECO:0000256" key="2">
    <source>
        <dbReference type="ARBA" id="ARBA00005364"/>
    </source>
</evidence>
<name>A0A9J6BF90_POLVA</name>
<feature type="transmembrane region" description="Helical" evidence="17">
    <location>
        <begin position="171"/>
        <end position="193"/>
    </location>
</feature>
<dbReference type="GO" id="GO:0006874">
    <property type="term" value="P:intracellular calcium ion homeostasis"/>
    <property type="evidence" value="ECO:0007669"/>
    <property type="project" value="TreeGrafter"/>
</dbReference>
<evidence type="ECO:0000256" key="5">
    <source>
        <dbReference type="ARBA" id="ARBA00022538"/>
    </source>
</evidence>
<keyword evidence="10" id="KW-0769">Symport</keyword>
<dbReference type="NCBIfam" id="TIGR00367">
    <property type="entry name" value="calcium/sodium antiporter"/>
    <property type="match status" value="1"/>
</dbReference>
<keyword evidence="16" id="KW-0739">Sodium transport</keyword>
<keyword evidence="15 17" id="KW-0472">Membrane</keyword>
<keyword evidence="6" id="KW-0109">Calcium transport</keyword>
<keyword evidence="4" id="KW-0050">Antiport</keyword>
<evidence type="ECO:0000256" key="14">
    <source>
        <dbReference type="ARBA" id="ARBA00023065"/>
    </source>
</evidence>
<feature type="transmembrane region" description="Helical" evidence="17">
    <location>
        <begin position="480"/>
        <end position="503"/>
    </location>
</feature>
<protein>
    <recommendedName>
        <fullName evidence="18">Sodium/calcium exchanger membrane region domain-containing protein</fullName>
    </recommendedName>
</protein>
<dbReference type="PANTHER" id="PTHR10846">
    <property type="entry name" value="SODIUM/POTASSIUM/CALCIUM EXCHANGER"/>
    <property type="match status" value="1"/>
</dbReference>
<comment type="subcellular location">
    <subcellularLocation>
        <location evidence="1">Membrane</location>
        <topology evidence="1">Multi-pass membrane protein</topology>
    </subcellularLocation>
</comment>
<dbReference type="PANTHER" id="PTHR10846:SF2">
    <property type="entry name" value="RE48874P"/>
    <property type="match status" value="1"/>
</dbReference>
<keyword evidence="14" id="KW-0406">Ion transport</keyword>
<dbReference type="GO" id="GO:0005262">
    <property type="term" value="F:calcium channel activity"/>
    <property type="evidence" value="ECO:0007669"/>
    <property type="project" value="TreeGrafter"/>
</dbReference>
<dbReference type="InterPro" id="IPR004481">
    <property type="entry name" value="K/Na/Ca-exchanger"/>
</dbReference>
<evidence type="ECO:0000256" key="11">
    <source>
        <dbReference type="ARBA" id="ARBA00022958"/>
    </source>
</evidence>
<evidence type="ECO:0000313" key="19">
    <source>
        <dbReference type="EMBL" id="KAG5668429.1"/>
    </source>
</evidence>
<comment type="caution">
    <text evidence="19">The sequence shown here is derived from an EMBL/GenBank/DDBJ whole genome shotgun (WGS) entry which is preliminary data.</text>
</comment>
<evidence type="ECO:0000256" key="15">
    <source>
        <dbReference type="ARBA" id="ARBA00023136"/>
    </source>
</evidence>
<evidence type="ECO:0000256" key="8">
    <source>
        <dbReference type="ARBA" id="ARBA00022729"/>
    </source>
</evidence>
<feature type="transmembrane region" description="Helical" evidence="17">
    <location>
        <begin position="100"/>
        <end position="120"/>
    </location>
</feature>
<dbReference type="Proteomes" id="UP001107558">
    <property type="component" value="Chromosome 4"/>
</dbReference>
<dbReference type="InterPro" id="IPR044880">
    <property type="entry name" value="NCX_ion-bd_dom_sf"/>
</dbReference>
<evidence type="ECO:0000256" key="17">
    <source>
        <dbReference type="SAM" id="Phobius"/>
    </source>
</evidence>
<feature type="transmembrane region" description="Helical" evidence="17">
    <location>
        <begin position="441"/>
        <end position="459"/>
    </location>
</feature>
<evidence type="ECO:0000256" key="16">
    <source>
        <dbReference type="ARBA" id="ARBA00023201"/>
    </source>
</evidence>
<keyword evidence="20" id="KW-1185">Reference proteome</keyword>
<organism evidence="19 20">
    <name type="scientific">Polypedilum vanderplanki</name>
    <name type="common">Sleeping chironomid midge</name>
    <dbReference type="NCBI Taxonomy" id="319348"/>
    <lineage>
        <taxon>Eukaryota</taxon>
        <taxon>Metazoa</taxon>
        <taxon>Ecdysozoa</taxon>
        <taxon>Arthropoda</taxon>
        <taxon>Hexapoda</taxon>
        <taxon>Insecta</taxon>
        <taxon>Pterygota</taxon>
        <taxon>Neoptera</taxon>
        <taxon>Endopterygota</taxon>
        <taxon>Diptera</taxon>
        <taxon>Nematocera</taxon>
        <taxon>Chironomoidea</taxon>
        <taxon>Chironomidae</taxon>
        <taxon>Chironominae</taxon>
        <taxon>Polypedilum</taxon>
        <taxon>Polypedilum</taxon>
    </lineage>
</organism>
<keyword evidence="8" id="KW-0732">Signal</keyword>
<dbReference type="GO" id="GO:0005886">
    <property type="term" value="C:plasma membrane"/>
    <property type="evidence" value="ECO:0007669"/>
    <property type="project" value="TreeGrafter"/>
</dbReference>
<feature type="transmembrane region" description="Helical" evidence="17">
    <location>
        <begin position="7"/>
        <end position="28"/>
    </location>
</feature>
<evidence type="ECO:0000313" key="20">
    <source>
        <dbReference type="Proteomes" id="UP001107558"/>
    </source>
</evidence>
<comment type="similarity">
    <text evidence="2">Belongs to the Ca(2+):cation antiporter (CaCA) (TC 2.A.19) family. SLC24A subfamily.</text>
</comment>
<evidence type="ECO:0000256" key="3">
    <source>
        <dbReference type="ARBA" id="ARBA00022448"/>
    </source>
</evidence>
<evidence type="ECO:0000256" key="10">
    <source>
        <dbReference type="ARBA" id="ARBA00022847"/>
    </source>
</evidence>
<keyword evidence="11" id="KW-0630">Potassium</keyword>
<dbReference type="Pfam" id="PF01699">
    <property type="entry name" value="Na_Ca_ex"/>
    <property type="match status" value="2"/>
</dbReference>